<dbReference type="SUPFAM" id="SSF48726">
    <property type="entry name" value="Immunoglobulin"/>
    <property type="match status" value="3"/>
</dbReference>
<dbReference type="InterPro" id="IPR050380">
    <property type="entry name" value="Immune_Resp_Modulators"/>
</dbReference>
<dbReference type="SMART" id="SM00407">
    <property type="entry name" value="IGc1"/>
    <property type="match status" value="2"/>
</dbReference>
<dbReference type="OrthoDB" id="10043043at2759"/>
<dbReference type="PANTHER" id="PTHR23411">
    <property type="entry name" value="TAPASIN"/>
    <property type="match status" value="1"/>
</dbReference>
<accession>A0A8C5QW81</accession>
<dbReference type="GeneTree" id="ENSGT00940000163371"/>
<evidence type="ECO:0000313" key="3">
    <source>
        <dbReference type="Ensembl" id="ENSLLEP00000043911.1"/>
    </source>
</evidence>
<dbReference type="InterPro" id="IPR013783">
    <property type="entry name" value="Ig-like_fold"/>
</dbReference>
<sequence>MQRHIFTVTLCYCFAAKPRLVEPVTMTLLENSQIHISLCLERFYPKDIEIKWYMEGSQNGISSPSTQKPTERNDQTFNVTSDFSVSGSFFAKPHNKVLVEWKHESLDAPGCRSWSWRDFPWRPVMEDIIIPKLEAGKEAALSCKISGYFPDSLFVQWIKKEKGNESEIKLPTREYAIPCVKSNEEKDKTFTRVTRLTFTPHPERDRGAEFICRVTHPTLEEPIEKRTRPLDISSRPVMEDIMIPKLEAGKEVALSCNISGYFPDSLSVQWIKKQKGNESEIKLLTWGYKGRYSKSDEETDKTFSGVARLTFTPCPERDRGAEFICRVTHPTLEEPMEKRMGPLGG</sequence>
<dbReference type="AlphaFoldDB" id="A0A8C5QW81"/>
<evidence type="ECO:0000256" key="1">
    <source>
        <dbReference type="ARBA" id="ARBA00023319"/>
    </source>
</evidence>
<proteinExistence type="predicted"/>
<keyword evidence="4" id="KW-1185">Reference proteome</keyword>
<feature type="domain" description="Immunoglobulin C1-set" evidence="2">
    <location>
        <begin position="138"/>
        <end position="222"/>
    </location>
</feature>
<keyword evidence="1" id="KW-0393">Immunoglobulin domain</keyword>
<dbReference type="Pfam" id="PF07654">
    <property type="entry name" value="C1-set"/>
    <property type="match status" value="3"/>
</dbReference>
<dbReference type="InterPro" id="IPR036179">
    <property type="entry name" value="Ig-like_dom_sf"/>
</dbReference>
<name>A0A8C5QW81_9ANUR</name>
<dbReference type="Proteomes" id="UP000694569">
    <property type="component" value="Unplaced"/>
</dbReference>
<dbReference type="Ensembl" id="ENSLLET00000045668.1">
    <property type="protein sequence ID" value="ENSLLEP00000043911.1"/>
    <property type="gene ID" value="ENSLLEG00000027906.1"/>
</dbReference>
<dbReference type="InterPro" id="IPR003006">
    <property type="entry name" value="Ig/MHC_CS"/>
</dbReference>
<dbReference type="FunFam" id="2.60.40.10:FF:001774">
    <property type="entry name" value="Uncharacterized LOC100216153"/>
    <property type="match status" value="2"/>
</dbReference>
<evidence type="ECO:0000313" key="4">
    <source>
        <dbReference type="Proteomes" id="UP000694569"/>
    </source>
</evidence>
<reference evidence="3" key="1">
    <citation type="submission" date="2025-08" db="UniProtKB">
        <authorList>
            <consortium name="Ensembl"/>
        </authorList>
    </citation>
    <scope>IDENTIFICATION</scope>
</reference>
<protein>
    <recommendedName>
        <fullName evidence="2">Immunoglobulin C1-set domain-containing protein</fullName>
    </recommendedName>
</protein>
<organism evidence="3 4">
    <name type="scientific">Leptobrachium leishanense</name>
    <name type="common">Leishan spiny toad</name>
    <dbReference type="NCBI Taxonomy" id="445787"/>
    <lineage>
        <taxon>Eukaryota</taxon>
        <taxon>Metazoa</taxon>
        <taxon>Chordata</taxon>
        <taxon>Craniata</taxon>
        <taxon>Vertebrata</taxon>
        <taxon>Euteleostomi</taxon>
        <taxon>Amphibia</taxon>
        <taxon>Batrachia</taxon>
        <taxon>Anura</taxon>
        <taxon>Pelobatoidea</taxon>
        <taxon>Megophryidae</taxon>
        <taxon>Leptobrachium</taxon>
    </lineage>
</organism>
<feature type="domain" description="Immunoglobulin C1-set" evidence="2">
    <location>
        <begin position="251"/>
        <end position="335"/>
    </location>
</feature>
<dbReference type="Gene3D" id="2.60.40.10">
    <property type="entry name" value="Immunoglobulins"/>
    <property type="match status" value="3"/>
</dbReference>
<evidence type="ECO:0000259" key="2">
    <source>
        <dbReference type="SMART" id="SM00407"/>
    </source>
</evidence>
<dbReference type="PROSITE" id="PS00290">
    <property type="entry name" value="IG_MHC"/>
    <property type="match status" value="2"/>
</dbReference>
<reference evidence="3" key="2">
    <citation type="submission" date="2025-09" db="UniProtKB">
        <authorList>
            <consortium name="Ensembl"/>
        </authorList>
    </citation>
    <scope>IDENTIFICATION</scope>
</reference>
<dbReference type="InterPro" id="IPR003597">
    <property type="entry name" value="Ig_C1-set"/>
</dbReference>
<dbReference type="CDD" id="cd00098">
    <property type="entry name" value="IgC1"/>
    <property type="match status" value="1"/>
</dbReference>
<dbReference type="FunFam" id="2.60.40.10:FF:001931">
    <property type="entry name" value="Uncharacterized LOC100216153"/>
    <property type="match status" value="1"/>
</dbReference>